<dbReference type="InterPro" id="IPR044730">
    <property type="entry name" value="RNase_H-like_dom_plant"/>
</dbReference>
<feature type="domain" description="RNase H type-1" evidence="1">
    <location>
        <begin position="3"/>
        <end position="66"/>
    </location>
</feature>
<dbReference type="Gene3D" id="3.30.420.10">
    <property type="entry name" value="Ribonuclease H-like superfamily/Ribonuclease H"/>
    <property type="match status" value="1"/>
</dbReference>
<dbReference type="EMBL" id="EQ974150">
    <property type="protein sequence ID" value="EEF32673.1"/>
    <property type="molecule type" value="Genomic_DNA"/>
</dbReference>
<name>B9SUN8_RICCO</name>
<dbReference type="InterPro" id="IPR002156">
    <property type="entry name" value="RNaseH_domain"/>
</dbReference>
<evidence type="ECO:0000259" key="1">
    <source>
        <dbReference type="Pfam" id="PF13456"/>
    </source>
</evidence>
<evidence type="ECO:0000313" key="2">
    <source>
        <dbReference type="EMBL" id="EEF32673.1"/>
    </source>
</evidence>
<dbReference type="Proteomes" id="UP000008311">
    <property type="component" value="Unassembled WGS sequence"/>
</dbReference>
<dbReference type="GO" id="GO:0004523">
    <property type="term" value="F:RNA-DNA hybrid ribonuclease activity"/>
    <property type="evidence" value="ECO:0007669"/>
    <property type="project" value="InterPro"/>
</dbReference>
<dbReference type="InParanoid" id="B9SUN8"/>
<dbReference type="InterPro" id="IPR036397">
    <property type="entry name" value="RNaseH_sf"/>
</dbReference>
<proteinExistence type="predicted"/>
<dbReference type="Pfam" id="PF13456">
    <property type="entry name" value="RVT_3"/>
    <property type="match status" value="1"/>
</dbReference>
<dbReference type="GO" id="GO:0003676">
    <property type="term" value="F:nucleic acid binding"/>
    <property type="evidence" value="ECO:0007669"/>
    <property type="project" value="InterPro"/>
</dbReference>
<protein>
    <recommendedName>
        <fullName evidence="1">RNase H type-1 domain-containing protein</fullName>
    </recommendedName>
</protein>
<accession>B9SUN8</accession>
<dbReference type="InterPro" id="IPR052929">
    <property type="entry name" value="RNase_H-like_EbsB-rel"/>
</dbReference>
<evidence type="ECO:0000313" key="3">
    <source>
        <dbReference type="Proteomes" id="UP000008311"/>
    </source>
</evidence>
<reference evidence="3" key="1">
    <citation type="journal article" date="2010" name="Nat. Biotechnol.">
        <title>Draft genome sequence of the oilseed species Ricinus communis.</title>
        <authorList>
            <person name="Chan A.P."/>
            <person name="Crabtree J."/>
            <person name="Zhao Q."/>
            <person name="Lorenzi H."/>
            <person name="Orvis J."/>
            <person name="Puiu D."/>
            <person name="Melake-Berhan A."/>
            <person name="Jones K.M."/>
            <person name="Redman J."/>
            <person name="Chen G."/>
            <person name="Cahoon E.B."/>
            <person name="Gedil M."/>
            <person name="Stanke M."/>
            <person name="Haas B.J."/>
            <person name="Wortman J.R."/>
            <person name="Fraser-Liggett C.M."/>
            <person name="Ravel J."/>
            <person name="Rabinowicz P.D."/>
        </authorList>
    </citation>
    <scope>NUCLEOTIDE SEQUENCE [LARGE SCALE GENOMIC DNA]</scope>
    <source>
        <strain evidence="3">cv. Hale</strain>
    </source>
</reference>
<dbReference type="CDD" id="cd06222">
    <property type="entry name" value="RNase_H_like"/>
    <property type="match status" value="1"/>
</dbReference>
<sequence>MVGMGFILRDEIGQLLSCDSRSMHGTCTSKEAEAKALWEAISWVKSLHYTQVIFELYSKQAVDAINFSNLDM</sequence>
<gene>
    <name evidence="2" type="ORF">RCOM_0713670</name>
</gene>
<dbReference type="AlphaFoldDB" id="B9SUN8"/>
<dbReference type="PANTHER" id="PTHR47074:SF54">
    <property type="entry name" value="RNASE H TYPE-1 DOMAIN-CONTAINING PROTEIN"/>
    <property type="match status" value="1"/>
</dbReference>
<organism evidence="2 3">
    <name type="scientific">Ricinus communis</name>
    <name type="common">Castor bean</name>
    <dbReference type="NCBI Taxonomy" id="3988"/>
    <lineage>
        <taxon>Eukaryota</taxon>
        <taxon>Viridiplantae</taxon>
        <taxon>Streptophyta</taxon>
        <taxon>Embryophyta</taxon>
        <taxon>Tracheophyta</taxon>
        <taxon>Spermatophyta</taxon>
        <taxon>Magnoliopsida</taxon>
        <taxon>eudicotyledons</taxon>
        <taxon>Gunneridae</taxon>
        <taxon>Pentapetalae</taxon>
        <taxon>rosids</taxon>
        <taxon>fabids</taxon>
        <taxon>Malpighiales</taxon>
        <taxon>Euphorbiaceae</taxon>
        <taxon>Acalyphoideae</taxon>
        <taxon>Acalypheae</taxon>
        <taxon>Ricinus</taxon>
    </lineage>
</organism>
<keyword evidence="3" id="KW-1185">Reference proteome</keyword>
<dbReference type="PANTHER" id="PTHR47074">
    <property type="entry name" value="BNAC02G40300D PROTEIN"/>
    <property type="match status" value="1"/>
</dbReference>